<dbReference type="PANTHER" id="PTHR12121">
    <property type="entry name" value="CARBON CATABOLITE REPRESSOR PROTEIN 4"/>
    <property type="match status" value="1"/>
</dbReference>
<dbReference type="Proteomes" id="UP001150062">
    <property type="component" value="Unassembled WGS sequence"/>
</dbReference>
<proteinExistence type="predicted"/>
<feature type="domain" description="Endonuclease/exonuclease/phosphatase" evidence="1">
    <location>
        <begin position="39"/>
        <end position="186"/>
    </location>
</feature>
<dbReference type="Pfam" id="PF03372">
    <property type="entry name" value="Exo_endo_phos"/>
    <property type="match status" value="1"/>
</dbReference>
<name>A0ABQ8Y201_9EUKA</name>
<sequence length="278" mass="32670">MSTTNVPLSVATFNILAPCYKRINFSLEKKFEDLYVERAKDTFKYINTLECDVICLQEVWFSEKYLNLLSSFFENEYVIAKKKRTRSKSDGVVILVKKSTFTIQEEKSLEFGLAGNRVALLIKIKSNEQPEHRIVIANTHLTFPHHTYDVNMRLTQIQKLQNWVKNYNQEEHLPIIIAGDLNGVNDNVYNYMTKKAKYTSSFKKCREREARVTHFTHRKESVGVDFLFLKNFGEIICKPIQAWVEPKELTDKVWPENFNYSDHRPVKVNFSLEIIKKK</sequence>
<accession>A0ABQ8Y201</accession>
<evidence type="ECO:0000313" key="3">
    <source>
        <dbReference type="Proteomes" id="UP001150062"/>
    </source>
</evidence>
<dbReference type="PANTHER" id="PTHR12121:SF31">
    <property type="entry name" value="FAMILY PROTEIN, PUTATIVE, EXPRESSED-RELATED"/>
    <property type="match status" value="1"/>
</dbReference>
<dbReference type="InterPro" id="IPR005135">
    <property type="entry name" value="Endo/exonuclease/phosphatase"/>
</dbReference>
<evidence type="ECO:0000259" key="1">
    <source>
        <dbReference type="Pfam" id="PF03372"/>
    </source>
</evidence>
<organism evidence="2 3">
    <name type="scientific">Anaeramoeba flamelloides</name>
    <dbReference type="NCBI Taxonomy" id="1746091"/>
    <lineage>
        <taxon>Eukaryota</taxon>
        <taxon>Metamonada</taxon>
        <taxon>Anaeramoebidae</taxon>
        <taxon>Anaeramoeba</taxon>
    </lineage>
</organism>
<dbReference type="EMBL" id="JAOAOG010000233">
    <property type="protein sequence ID" value="KAJ6238158.1"/>
    <property type="molecule type" value="Genomic_DNA"/>
</dbReference>
<dbReference type="InterPro" id="IPR036691">
    <property type="entry name" value="Endo/exonu/phosph_ase_sf"/>
</dbReference>
<dbReference type="InterPro" id="IPR050410">
    <property type="entry name" value="CCR4/nocturin_mRNA_transcr"/>
</dbReference>
<dbReference type="SUPFAM" id="SSF56219">
    <property type="entry name" value="DNase I-like"/>
    <property type="match status" value="1"/>
</dbReference>
<evidence type="ECO:0000313" key="2">
    <source>
        <dbReference type="EMBL" id="KAJ6238158.1"/>
    </source>
</evidence>
<keyword evidence="3" id="KW-1185">Reference proteome</keyword>
<gene>
    <name evidence="2" type="ORF">M0813_26125</name>
</gene>
<protein>
    <recommendedName>
        <fullName evidence="1">Endonuclease/exonuclease/phosphatase domain-containing protein</fullName>
    </recommendedName>
</protein>
<dbReference type="Gene3D" id="3.60.10.10">
    <property type="entry name" value="Endonuclease/exonuclease/phosphatase"/>
    <property type="match status" value="1"/>
</dbReference>
<reference evidence="2" key="1">
    <citation type="submission" date="2022-08" db="EMBL/GenBank/DDBJ databases">
        <title>Novel sulfate-reducing endosymbionts in the free-living metamonad Anaeramoeba.</title>
        <authorList>
            <person name="Jerlstrom-Hultqvist J."/>
            <person name="Cepicka I."/>
            <person name="Gallot-Lavallee L."/>
            <person name="Salas-Leiva D."/>
            <person name="Curtis B.A."/>
            <person name="Zahonova K."/>
            <person name="Pipaliya S."/>
            <person name="Dacks J."/>
            <person name="Roger A.J."/>
        </authorList>
    </citation>
    <scope>NUCLEOTIDE SEQUENCE</scope>
    <source>
        <strain evidence="2">Schooner1</strain>
    </source>
</reference>
<comment type="caution">
    <text evidence="2">The sequence shown here is derived from an EMBL/GenBank/DDBJ whole genome shotgun (WGS) entry which is preliminary data.</text>
</comment>